<sequence length="412" mass="44077">MHASSPEPGVRPTVVSVTKYVPYTGIAHAGGEYALQHHRALRTAFEVTAIAPATALNREAVDKGAAGPLLVLSGSGPSASDGLKTVADVGSLLRGSSAHAWFRRALRRSPSAAALLADADIVEFQWSEMGSLIPIARARSPRARLVVIAHDVITQRWSRAAETAQGVLKRFAYTLASTLSARRERRTFEAADMVVVFSEKDARLVRALAPSARPEVVRPGFALPTASSARTVGSSPTVVFSGAMGRPDNDEAARWFLQRVWPRVRAALPSARFTVVGAHPSSALRQIAAEDPSVTVTGFVESMDPHLDEADVIVVPLHNGAGVKFKTIDALLRGIPVVATPVGAEGIERADAIRRVTDDPDEFADAVVAAARDSDRARESEIRDWAAGEYGLEAFSERIVALYEELVQEGSR</sequence>
<dbReference type="GO" id="GO:0016757">
    <property type="term" value="F:glycosyltransferase activity"/>
    <property type="evidence" value="ECO:0007669"/>
    <property type="project" value="TreeGrafter"/>
</dbReference>
<comment type="caution">
    <text evidence="1">The sequence shown here is derived from an EMBL/GenBank/DDBJ whole genome shotgun (WGS) entry which is preliminary data.</text>
</comment>
<evidence type="ECO:0000313" key="1">
    <source>
        <dbReference type="EMBL" id="KJL18131.1"/>
    </source>
</evidence>
<evidence type="ECO:0000313" key="2">
    <source>
        <dbReference type="Proteomes" id="UP000033572"/>
    </source>
</evidence>
<dbReference type="PANTHER" id="PTHR12526">
    <property type="entry name" value="GLYCOSYLTRANSFERASE"/>
    <property type="match status" value="1"/>
</dbReference>
<dbReference type="PANTHER" id="PTHR12526:SF600">
    <property type="entry name" value="GLYCOSYL TRANSFERASE GROUP 1"/>
    <property type="match status" value="1"/>
</dbReference>
<name>A0A0F0KFR0_9MICO</name>
<keyword evidence="2" id="KW-1185">Reference proteome</keyword>
<gene>
    <name evidence="1" type="ORF">RN50_03238</name>
</gene>
<dbReference type="Pfam" id="PF13692">
    <property type="entry name" value="Glyco_trans_1_4"/>
    <property type="match status" value="1"/>
</dbReference>
<organism evidence="1 2">
    <name type="scientific">Microbacterium foliorum</name>
    <dbReference type="NCBI Taxonomy" id="104336"/>
    <lineage>
        <taxon>Bacteria</taxon>
        <taxon>Bacillati</taxon>
        <taxon>Actinomycetota</taxon>
        <taxon>Actinomycetes</taxon>
        <taxon>Micrococcales</taxon>
        <taxon>Microbacteriaceae</taxon>
        <taxon>Microbacterium</taxon>
    </lineage>
</organism>
<dbReference type="PATRIC" id="fig|104336.4.peg.3279"/>
<dbReference type="AlphaFoldDB" id="A0A0F0KFR0"/>
<dbReference type="GeneID" id="94443939"/>
<dbReference type="KEGG" id="mfol:DXT68_06020"/>
<proteinExistence type="predicted"/>
<dbReference type="Proteomes" id="UP000033572">
    <property type="component" value="Unassembled WGS sequence"/>
</dbReference>
<dbReference type="Gene3D" id="3.40.50.2000">
    <property type="entry name" value="Glycogen Phosphorylase B"/>
    <property type="match status" value="2"/>
</dbReference>
<accession>A0A0F0KFR0</accession>
<dbReference type="SUPFAM" id="SSF53756">
    <property type="entry name" value="UDP-Glycosyltransferase/glycogen phosphorylase"/>
    <property type="match status" value="1"/>
</dbReference>
<protein>
    <submittedName>
        <fullName evidence="1">Uncharacterized protein</fullName>
    </submittedName>
</protein>
<dbReference type="EMBL" id="JYIU01000046">
    <property type="protein sequence ID" value="KJL18131.1"/>
    <property type="molecule type" value="Genomic_DNA"/>
</dbReference>
<dbReference type="RefSeq" id="WP_082069054.1">
    <property type="nucleotide sequence ID" value="NZ_CP031425.1"/>
</dbReference>
<reference evidence="1 2" key="1">
    <citation type="submission" date="2015-02" db="EMBL/GenBank/DDBJ databases">
        <title>Draft genome sequences of ten Microbacterium spp. with emphasis on heavy metal contaminated environments.</title>
        <authorList>
            <person name="Corretto E."/>
        </authorList>
    </citation>
    <scope>NUCLEOTIDE SEQUENCE [LARGE SCALE GENOMIC DNA]</scope>
    <source>
        <strain evidence="1 2">DSM 12966</strain>
    </source>
</reference>